<organism evidence="1 2">
    <name type="scientific">Sphingobium fontiphilum</name>
    <dbReference type="NCBI Taxonomy" id="944425"/>
    <lineage>
        <taxon>Bacteria</taxon>
        <taxon>Pseudomonadati</taxon>
        <taxon>Pseudomonadota</taxon>
        <taxon>Alphaproteobacteria</taxon>
        <taxon>Sphingomonadales</taxon>
        <taxon>Sphingomonadaceae</taxon>
        <taxon>Sphingobium</taxon>
    </lineage>
</organism>
<comment type="caution">
    <text evidence="1">The sequence shown here is derived from an EMBL/GenBank/DDBJ whole genome shotgun (WGS) entry which is preliminary data.</text>
</comment>
<sequence>MTEEGDSPSPLIVGRRPGLLVVSARKDADFHAALAAAADLRLQAIISPDEAADWIDQAPALDMLLLQCPEPWPGLADLLSRLDEDVQNRGSSLIVHCTHATIDLAYAICRAPATRFLCDGDWGDLVGQLIQARQAGECAALVRESDPEKEQLRRLSEDVGRLTRTIEALVSARAGVAGAARAQQMSDRSSDYIGMPADPADQGPGPSSLHGLRAAQVREMLRARRMRTDFLPGDLFADPAWDMLLDLLAARLEGDRVSVSSLCIAAAVPPTTALRWIRTLSEQGLVERHADPLDGRRIFIQLADHTAEALGRWFHASRRLLVAAAG</sequence>
<accession>A0A7W6DL69</accession>
<dbReference type="Proteomes" id="UP000552757">
    <property type="component" value="Unassembled WGS sequence"/>
</dbReference>
<evidence type="ECO:0000313" key="2">
    <source>
        <dbReference type="Proteomes" id="UP000552757"/>
    </source>
</evidence>
<dbReference type="RefSeq" id="WP_183955694.1">
    <property type="nucleotide sequence ID" value="NZ_JACIEB010000005.1"/>
</dbReference>
<reference evidence="1 2" key="1">
    <citation type="submission" date="2020-08" db="EMBL/GenBank/DDBJ databases">
        <title>Genomic Encyclopedia of Type Strains, Phase IV (KMG-IV): sequencing the most valuable type-strain genomes for metagenomic binning, comparative biology and taxonomic classification.</title>
        <authorList>
            <person name="Goeker M."/>
        </authorList>
    </citation>
    <scope>NUCLEOTIDE SEQUENCE [LARGE SCALE GENOMIC DNA]</scope>
    <source>
        <strain evidence="1 2">DSM 29348</strain>
    </source>
</reference>
<evidence type="ECO:0000313" key="1">
    <source>
        <dbReference type="EMBL" id="MBB3982617.1"/>
    </source>
</evidence>
<name>A0A7W6DL69_9SPHN</name>
<protein>
    <submittedName>
        <fullName evidence="1">DNA-binding transcriptional ArsR family regulator</fullName>
    </submittedName>
</protein>
<dbReference type="GO" id="GO:0003677">
    <property type="term" value="F:DNA binding"/>
    <property type="evidence" value="ECO:0007669"/>
    <property type="project" value="UniProtKB-KW"/>
</dbReference>
<dbReference type="InterPro" id="IPR036388">
    <property type="entry name" value="WH-like_DNA-bd_sf"/>
</dbReference>
<dbReference type="SUPFAM" id="SSF46785">
    <property type="entry name" value="Winged helix' DNA-binding domain"/>
    <property type="match status" value="1"/>
</dbReference>
<dbReference type="AlphaFoldDB" id="A0A7W6DL69"/>
<keyword evidence="2" id="KW-1185">Reference proteome</keyword>
<keyword evidence="1" id="KW-0238">DNA-binding</keyword>
<dbReference type="EMBL" id="JACIEB010000005">
    <property type="protein sequence ID" value="MBB3982617.1"/>
    <property type="molecule type" value="Genomic_DNA"/>
</dbReference>
<dbReference type="InterPro" id="IPR036390">
    <property type="entry name" value="WH_DNA-bd_sf"/>
</dbReference>
<dbReference type="Gene3D" id="1.10.10.10">
    <property type="entry name" value="Winged helix-like DNA-binding domain superfamily/Winged helix DNA-binding domain"/>
    <property type="match status" value="1"/>
</dbReference>
<proteinExistence type="predicted"/>
<gene>
    <name evidence="1" type="ORF">GGR44_002283</name>
</gene>